<reference evidence="1 2" key="1">
    <citation type="submission" date="2016-11" db="EMBL/GenBank/DDBJ databases">
        <authorList>
            <person name="Jaros S."/>
            <person name="Januszkiewicz K."/>
            <person name="Wedrychowicz H."/>
        </authorList>
    </citation>
    <scope>NUCLEOTIDE SEQUENCE [LARGE SCALE GENOMIC DNA]</scope>
    <source>
        <strain evidence="1 2">DSM 14809</strain>
    </source>
</reference>
<evidence type="ECO:0008006" key="3">
    <source>
        <dbReference type="Google" id="ProtNLM"/>
    </source>
</evidence>
<dbReference type="Proteomes" id="UP000184185">
    <property type="component" value="Unassembled WGS sequence"/>
</dbReference>
<dbReference type="OrthoDB" id="1726456at2"/>
<dbReference type="RefSeq" id="WP_072919454.1">
    <property type="nucleotide sequence ID" value="NZ_FQYQ01000036.1"/>
</dbReference>
<dbReference type="GO" id="GO:0003677">
    <property type="term" value="F:DNA binding"/>
    <property type="evidence" value="ECO:0007669"/>
    <property type="project" value="InterPro"/>
</dbReference>
<dbReference type="InterPro" id="IPR010982">
    <property type="entry name" value="Lambda_DNA-bd_dom_sf"/>
</dbReference>
<keyword evidence="2" id="KW-1185">Reference proteome</keyword>
<accession>A0A1M6L0S7</accession>
<dbReference type="AlphaFoldDB" id="A0A1M6L0S7"/>
<dbReference type="EMBL" id="FQYQ01000036">
    <property type="protein sequence ID" value="SHJ64739.1"/>
    <property type="molecule type" value="Genomic_DNA"/>
</dbReference>
<organism evidence="1 2">
    <name type="scientific">Pseudobutyrivibrio xylanivorans DSM 14809</name>
    <dbReference type="NCBI Taxonomy" id="1123012"/>
    <lineage>
        <taxon>Bacteria</taxon>
        <taxon>Bacillati</taxon>
        <taxon>Bacillota</taxon>
        <taxon>Clostridia</taxon>
        <taxon>Lachnospirales</taxon>
        <taxon>Lachnospiraceae</taxon>
        <taxon>Pseudobutyrivibrio</taxon>
    </lineage>
</organism>
<gene>
    <name evidence="1" type="ORF">SAMN02745725_02987</name>
</gene>
<protein>
    <recommendedName>
        <fullName evidence="3">Cro/C1-type HTH DNA-binding domain-containing protein</fullName>
    </recommendedName>
</protein>
<dbReference type="Gene3D" id="1.10.260.40">
    <property type="entry name" value="lambda repressor-like DNA-binding domains"/>
    <property type="match status" value="1"/>
</dbReference>
<sequence length="118" mass="13732">MKRIDIINRINHYLDERGWTPYYLASKSEMVESTLYGMLDSRPEGLPRLESICKVCNGLEISECEFFEFTGDKHLVYVSDDELAWLNIYRDSPEDVAGMLAFKDSVDDKRRVSNKINN</sequence>
<evidence type="ECO:0000313" key="1">
    <source>
        <dbReference type="EMBL" id="SHJ64739.1"/>
    </source>
</evidence>
<evidence type="ECO:0000313" key="2">
    <source>
        <dbReference type="Proteomes" id="UP000184185"/>
    </source>
</evidence>
<name>A0A1M6L0S7_PSEXY</name>
<proteinExistence type="predicted"/>
<dbReference type="SUPFAM" id="SSF47413">
    <property type="entry name" value="lambda repressor-like DNA-binding domains"/>
    <property type="match status" value="1"/>
</dbReference>